<dbReference type="PANTHER" id="PTHR11559">
    <property type="entry name" value="CARBOXYLESTERASE"/>
    <property type="match status" value="1"/>
</dbReference>
<proteinExistence type="inferred from homology"/>
<dbReference type="PROSITE" id="PS00122">
    <property type="entry name" value="CARBOXYLESTERASE_B_1"/>
    <property type="match status" value="1"/>
</dbReference>
<dbReference type="InterPro" id="IPR002018">
    <property type="entry name" value="CarbesteraseB"/>
</dbReference>
<dbReference type="Proteomes" id="UP000076532">
    <property type="component" value="Unassembled WGS sequence"/>
</dbReference>
<keyword evidence="2 3" id="KW-0378">Hydrolase</keyword>
<feature type="signal peptide" evidence="3">
    <location>
        <begin position="1"/>
        <end position="19"/>
    </location>
</feature>
<dbReference type="GO" id="GO:0016787">
    <property type="term" value="F:hydrolase activity"/>
    <property type="evidence" value="ECO:0007669"/>
    <property type="project" value="UniProtKB-KW"/>
</dbReference>
<feature type="domain" description="Carboxylesterase type B" evidence="4">
    <location>
        <begin position="42"/>
        <end position="534"/>
    </location>
</feature>
<evidence type="ECO:0000313" key="5">
    <source>
        <dbReference type="EMBL" id="KZP26795.1"/>
    </source>
</evidence>
<gene>
    <name evidence="5" type="ORF">FIBSPDRAFT_1040546</name>
</gene>
<dbReference type="EC" id="3.1.1.-" evidence="3"/>
<dbReference type="InterPro" id="IPR029058">
    <property type="entry name" value="AB_hydrolase_fold"/>
</dbReference>
<dbReference type="SUPFAM" id="SSF53474">
    <property type="entry name" value="alpha/beta-Hydrolases"/>
    <property type="match status" value="1"/>
</dbReference>
<evidence type="ECO:0000259" key="4">
    <source>
        <dbReference type="Pfam" id="PF00135"/>
    </source>
</evidence>
<name>A0A166Q635_9AGAM</name>
<keyword evidence="3" id="KW-0732">Signal</keyword>
<dbReference type="EMBL" id="KV417512">
    <property type="protein sequence ID" value="KZP26795.1"/>
    <property type="molecule type" value="Genomic_DNA"/>
</dbReference>
<comment type="similarity">
    <text evidence="1 3">Belongs to the type-B carboxylesterase/lipase family.</text>
</comment>
<evidence type="ECO:0000256" key="3">
    <source>
        <dbReference type="RuleBase" id="RU361235"/>
    </source>
</evidence>
<dbReference type="ESTHER" id="9homo-a0a166q635">
    <property type="family name" value="Fungal_carboxylesterase_lipase"/>
</dbReference>
<organism evidence="5 6">
    <name type="scientific">Athelia psychrophila</name>
    <dbReference type="NCBI Taxonomy" id="1759441"/>
    <lineage>
        <taxon>Eukaryota</taxon>
        <taxon>Fungi</taxon>
        <taxon>Dikarya</taxon>
        <taxon>Basidiomycota</taxon>
        <taxon>Agaricomycotina</taxon>
        <taxon>Agaricomycetes</taxon>
        <taxon>Agaricomycetidae</taxon>
        <taxon>Atheliales</taxon>
        <taxon>Atheliaceae</taxon>
        <taxon>Athelia</taxon>
    </lineage>
</organism>
<sequence>MLIYAAVFSALLAPNIVLAVPTRRSSPAVTLDDAIFTGLSSGEVNKFLGIPYAQPPIGDLRFRLPQPIPPYNASDSMSATAFGFSCPQQTGGNTPNVAALPKSTVDFLLASLSNTTTTDNESCLTLNVVTPSSATSSSKLPVVIFIAGGGFTSGSSSTTDGSPVVERSMALDEPIIYVSFNYRVSAFGFLASKEVKEAGVGNLGLQDQREAMRWVQKYISEFGGDPTKVTIWGESAGSMSVGFHMVANDGDSEGLFRGAFMESGSPLQVGDITHGQPYFDAIVSETGCSSAADKLDCLRKVPYVTLVAAMNKSPGIYGSYQVSIIFTWPPRVDGNFITDNPQVLIAAGKVAAVPMISGDCDDEGTLFSLTTLNITTTAQFGQWLQTTWFPQAPASAVNRILEMYPEDPTLGSPFNTGTNNSLTAQYKRIAAFQGDIVYQATRRYLLNAQSGKQNIWSYLYKRYKDLAALGSLHASDNPDIYAGKALADYLINFVTNLDPNGDTNVPWPQYTTSSPNMLTFYDDPNALNVTQDTYREAQIAYLIELTLAHPIW</sequence>
<dbReference type="STRING" id="436010.A0A166Q635"/>
<evidence type="ECO:0000256" key="1">
    <source>
        <dbReference type="ARBA" id="ARBA00005964"/>
    </source>
</evidence>
<evidence type="ECO:0000256" key="2">
    <source>
        <dbReference type="ARBA" id="ARBA00022801"/>
    </source>
</evidence>
<dbReference type="Pfam" id="PF00135">
    <property type="entry name" value="COesterase"/>
    <property type="match status" value="1"/>
</dbReference>
<dbReference type="InterPro" id="IPR019826">
    <property type="entry name" value="Carboxylesterase_B_AS"/>
</dbReference>
<dbReference type="OrthoDB" id="408631at2759"/>
<dbReference type="Gene3D" id="3.40.50.1820">
    <property type="entry name" value="alpha/beta hydrolase"/>
    <property type="match status" value="1"/>
</dbReference>
<accession>A0A166Q635</accession>
<dbReference type="InterPro" id="IPR050309">
    <property type="entry name" value="Type-B_Carboxylest/Lipase"/>
</dbReference>
<keyword evidence="6" id="KW-1185">Reference proteome</keyword>
<dbReference type="AlphaFoldDB" id="A0A166Q635"/>
<feature type="chain" id="PRO_5007748933" description="Carboxylic ester hydrolase" evidence="3">
    <location>
        <begin position="20"/>
        <end position="552"/>
    </location>
</feature>
<evidence type="ECO:0000313" key="6">
    <source>
        <dbReference type="Proteomes" id="UP000076532"/>
    </source>
</evidence>
<protein>
    <recommendedName>
        <fullName evidence="3">Carboxylic ester hydrolase</fullName>
        <ecNumber evidence="3">3.1.1.-</ecNumber>
    </recommendedName>
</protein>
<reference evidence="5 6" key="1">
    <citation type="journal article" date="2016" name="Mol. Biol. Evol.">
        <title>Comparative Genomics of Early-Diverging Mushroom-Forming Fungi Provides Insights into the Origins of Lignocellulose Decay Capabilities.</title>
        <authorList>
            <person name="Nagy L.G."/>
            <person name="Riley R."/>
            <person name="Tritt A."/>
            <person name="Adam C."/>
            <person name="Daum C."/>
            <person name="Floudas D."/>
            <person name="Sun H."/>
            <person name="Yadav J.S."/>
            <person name="Pangilinan J."/>
            <person name="Larsson K.H."/>
            <person name="Matsuura K."/>
            <person name="Barry K."/>
            <person name="Labutti K."/>
            <person name="Kuo R."/>
            <person name="Ohm R.A."/>
            <person name="Bhattacharya S.S."/>
            <person name="Shirouzu T."/>
            <person name="Yoshinaga Y."/>
            <person name="Martin F.M."/>
            <person name="Grigoriev I.V."/>
            <person name="Hibbett D.S."/>
        </authorList>
    </citation>
    <scope>NUCLEOTIDE SEQUENCE [LARGE SCALE GENOMIC DNA]</scope>
    <source>
        <strain evidence="5 6">CBS 109695</strain>
    </source>
</reference>